<reference evidence="1" key="2">
    <citation type="submission" date="2025-03" db="EMBL/GenBank/DDBJ databases">
        <authorList>
            <consortium name="ELIXIR-Norway"/>
            <consortium name="Elixir Norway"/>
        </authorList>
    </citation>
    <scope>NUCLEOTIDE SEQUENCE</scope>
</reference>
<evidence type="ECO:0000313" key="2">
    <source>
        <dbReference type="Proteomes" id="UP001162501"/>
    </source>
</evidence>
<protein>
    <submittedName>
        <fullName evidence="1">Uncharacterized protein</fullName>
    </submittedName>
</protein>
<name>A0AC59Z4T9_RANTA</name>
<organism evidence="1 2">
    <name type="scientific">Rangifer tarandus platyrhynchus</name>
    <name type="common">Svalbard reindeer</name>
    <dbReference type="NCBI Taxonomy" id="3082113"/>
    <lineage>
        <taxon>Eukaryota</taxon>
        <taxon>Metazoa</taxon>
        <taxon>Chordata</taxon>
        <taxon>Craniata</taxon>
        <taxon>Vertebrata</taxon>
        <taxon>Euteleostomi</taxon>
        <taxon>Mammalia</taxon>
        <taxon>Eutheria</taxon>
        <taxon>Laurasiatheria</taxon>
        <taxon>Artiodactyla</taxon>
        <taxon>Ruminantia</taxon>
        <taxon>Pecora</taxon>
        <taxon>Cervidae</taxon>
        <taxon>Odocoileinae</taxon>
        <taxon>Rangifer</taxon>
    </lineage>
</organism>
<dbReference type="EMBL" id="OX596108">
    <property type="protein sequence ID" value="CAN0214050.1"/>
    <property type="molecule type" value="Genomic_DNA"/>
</dbReference>
<dbReference type="Proteomes" id="UP001162501">
    <property type="component" value="Chromosome 24"/>
</dbReference>
<gene>
    <name evidence="1" type="ORF">MRATA1EN22A_LOCUS13751</name>
</gene>
<accession>A0AC59Z4T9</accession>
<sequence>MRNCTEIRKFILLGLSDDPQVQVVIFVFLLITYMLSITGNLTIIILTLLDAHLQTPMYFFLRSFSILETPMYFFLRNFSFLEISFTSVCIPRFLVTIMTGDRTISYNGCVAQMFFFIFLGVTEFYLLAAMSYDRYVAICKPLHYTTIMSSSVCILLVFSCWLAGFLIIFPPIILLLRLDFCASNIVDHFICDASPILQLSCTSTRFLELMALFLAVVTLMVTLTLVILSYAYIIQTILRIPSTSQRNKAFSTCSSHMIVVSLSYGSCIFMYIKPSARERVTLSKGVAVLNTSVAPLLNPFIYTLRNQQVKQAVKDVVRKMLFSKH</sequence>
<proteinExistence type="predicted"/>
<evidence type="ECO:0000313" key="1">
    <source>
        <dbReference type="EMBL" id="CAN0214050.1"/>
    </source>
</evidence>
<reference evidence="1" key="1">
    <citation type="submission" date="2023-05" db="EMBL/GenBank/DDBJ databases">
        <authorList>
            <consortium name="ELIXIR-Norway"/>
        </authorList>
    </citation>
    <scope>NUCLEOTIDE SEQUENCE</scope>
</reference>